<feature type="compositionally biased region" description="Low complexity" evidence="6">
    <location>
        <begin position="159"/>
        <end position="174"/>
    </location>
</feature>
<feature type="region of interest" description="Disordered" evidence="6">
    <location>
        <begin position="197"/>
        <end position="242"/>
    </location>
</feature>
<evidence type="ECO:0000313" key="9">
    <source>
        <dbReference type="Proteomes" id="UP000000561"/>
    </source>
</evidence>
<evidence type="ECO:0000256" key="3">
    <source>
        <dbReference type="ARBA" id="ARBA00022771"/>
    </source>
</evidence>
<accession>A0A0D1CFD8</accession>
<keyword evidence="2" id="KW-0677">Repeat</keyword>
<dbReference type="GO" id="GO:0005737">
    <property type="term" value="C:cytoplasm"/>
    <property type="evidence" value="ECO:0000318"/>
    <property type="project" value="GO_Central"/>
</dbReference>
<dbReference type="InterPro" id="IPR057357">
    <property type="entry name" value="Znf-C2H2_ZFAND2A/B"/>
</dbReference>
<dbReference type="eggNOG" id="KOG3183">
    <property type="taxonomic scope" value="Eukaryota"/>
</dbReference>
<dbReference type="OrthoDB" id="431929at2759"/>
<dbReference type="PANTHER" id="PTHR14677">
    <property type="entry name" value="ARSENITE INDUCUBLE RNA ASSOCIATED PROTEIN AIP-1-RELATED"/>
    <property type="match status" value="1"/>
</dbReference>
<dbReference type="VEuPathDB" id="FungiDB:UMAG_10040"/>
<dbReference type="GO" id="GO:0008270">
    <property type="term" value="F:zinc ion binding"/>
    <property type="evidence" value="ECO:0007669"/>
    <property type="project" value="UniProtKB-KW"/>
</dbReference>
<dbReference type="Pfam" id="PF25403">
    <property type="entry name" value="zf-C2H2_ZFAND2"/>
    <property type="match status" value="1"/>
</dbReference>
<dbReference type="OMA" id="DESKHNR"/>
<evidence type="ECO:0000256" key="1">
    <source>
        <dbReference type="ARBA" id="ARBA00022723"/>
    </source>
</evidence>
<name>A0A0D1CFD8_MYCMD</name>
<dbReference type="GeneID" id="23566115"/>
<dbReference type="EMBL" id="CM003140">
    <property type="protein sequence ID" value="KIS71717.1"/>
    <property type="molecule type" value="Genomic_DNA"/>
</dbReference>
<dbReference type="Pfam" id="PF01428">
    <property type="entry name" value="zf-AN1"/>
    <property type="match status" value="2"/>
</dbReference>
<feature type="compositionally biased region" description="Polar residues" evidence="6">
    <location>
        <begin position="209"/>
        <end position="229"/>
    </location>
</feature>
<dbReference type="Gene3D" id="4.10.1110.10">
    <property type="entry name" value="AN1-like Zinc finger"/>
    <property type="match status" value="2"/>
</dbReference>
<dbReference type="PROSITE" id="PS51039">
    <property type="entry name" value="ZF_AN1"/>
    <property type="match status" value="1"/>
</dbReference>
<evidence type="ECO:0000256" key="2">
    <source>
        <dbReference type="ARBA" id="ARBA00022737"/>
    </source>
</evidence>
<dbReference type="Proteomes" id="UP000000561">
    <property type="component" value="Chromosome 1"/>
</dbReference>
<feature type="compositionally biased region" description="Low complexity" evidence="6">
    <location>
        <begin position="197"/>
        <end position="208"/>
    </location>
</feature>
<dbReference type="KEGG" id="uma:UMAG_10040"/>
<dbReference type="PANTHER" id="PTHR14677:SF40">
    <property type="entry name" value="CDC48-ASSOCIATED UBIQUITIN-LIKE_ZINC FINGER PROTEIN 1"/>
    <property type="match status" value="1"/>
</dbReference>
<organism evidence="8 9">
    <name type="scientific">Mycosarcoma maydis</name>
    <name type="common">Corn smut fungus</name>
    <name type="synonym">Ustilago maydis</name>
    <dbReference type="NCBI Taxonomy" id="5270"/>
    <lineage>
        <taxon>Eukaryota</taxon>
        <taxon>Fungi</taxon>
        <taxon>Dikarya</taxon>
        <taxon>Basidiomycota</taxon>
        <taxon>Ustilaginomycotina</taxon>
        <taxon>Ustilaginomycetes</taxon>
        <taxon>Ustilaginales</taxon>
        <taxon>Ustilaginaceae</taxon>
        <taxon>Mycosarcoma</taxon>
    </lineage>
</organism>
<keyword evidence="1" id="KW-0479">Metal-binding</keyword>
<gene>
    <name evidence="8" type="ORF">UMAG_10040</name>
</gene>
<dbReference type="AlphaFoldDB" id="A0A0D1CFD8"/>
<proteinExistence type="predicted"/>
<keyword evidence="9" id="KW-1185">Reference proteome</keyword>
<dbReference type="PROSITE" id="PS00028">
    <property type="entry name" value="ZINC_FINGER_C2H2_1"/>
    <property type="match status" value="1"/>
</dbReference>
<dbReference type="SUPFAM" id="SSF118310">
    <property type="entry name" value="AN1-like Zinc finger"/>
    <property type="match status" value="2"/>
</dbReference>
<evidence type="ECO:0000256" key="4">
    <source>
        <dbReference type="ARBA" id="ARBA00022833"/>
    </source>
</evidence>
<dbReference type="InterPro" id="IPR000058">
    <property type="entry name" value="Znf_AN1"/>
</dbReference>
<dbReference type="RefSeq" id="XP_011386629.1">
    <property type="nucleotide sequence ID" value="XM_011388327.1"/>
</dbReference>
<sequence>MPERSTGPMMFIGERCAFEECHRDDFLPFKCSDCRQHYCSSHFRPQAHRCSHYDAHNADYRVPLCPICDNPPEGWKRDQDPNVAMDRHLSGQCPKLDRHGYLKPNATLPKATQIKRIKKTNECSFVKCSKIMVVPITCPQCSASFCPSHRAPNQHSCKHAPPSLSSPASPSSHLTPNVSAANGIKNAFQNLKISNPAAASNKPASTSKHAPSSNTTRPTDASNLSTTSAPFGKMFDKSEKRAKAERLSAVRAMQARQRKGILSKADEIKLAEEMAMLSKTDRMKASDSDCIVM</sequence>
<dbReference type="SMART" id="SM00154">
    <property type="entry name" value="ZnF_AN1"/>
    <property type="match status" value="2"/>
</dbReference>
<reference evidence="8 9" key="1">
    <citation type="journal article" date="2006" name="Nature">
        <title>Insights from the genome of the biotrophic fungal plant pathogen Ustilago maydis.</title>
        <authorList>
            <person name="Kamper J."/>
            <person name="Kahmann R."/>
            <person name="Bolker M."/>
            <person name="Ma L.J."/>
            <person name="Brefort T."/>
            <person name="Saville B.J."/>
            <person name="Banuett F."/>
            <person name="Kronstad J.W."/>
            <person name="Gold S.E."/>
            <person name="Muller O."/>
            <person name="Perlin M.H."/>
            <person name="Wosten H.A."/>
            <person name="de Vries R."/>
            <person name="Ruiz-Herrera J."/>
            <person name="Reynaga-Pena C.G."/>
            <person name="Snetselaar K."/>
            <person name="McCann M."/>
            <person name="Perez-Martin J."/>
            <person name="Feldbrugge M."/>
            <person name="Basse C.W."/>
            <person name="Steinberg G."/>
            <person name="Ibeas J.I."/>
            <person name="Holloman W."/>
            <person name="Guzman P."/>
            <person name="Farman M."/>
            <person name="Stajich J.E."/>
            <person name="Sentandreu R."/>
            <person name="Gonzalez-Prieto J.M."/>
            <person name="Kennell J.C."/>
            <person name="Molina L."/>
            <person name="Schirawski J."/>
            <person name="Mendoza-Mendoza A."/>
            <person name="Greilinger D."/>
            <person name="Munch K."/>
            <person name="Rossel N."/>
            <person name="Scherer M."/>
            <person name="Vranes M."/>
            <person name="Ladendorf O."/>
            <person name="Vincon V."/>
            <person name="Fuchs U."/>
            <person name="Sandrock B."/>
            <person name="Meng S."/>
            <person name="Ho E.C."/>
            <person name="Cahill M.J."/>
            <person name="Boyce K.J."/>
            <person name="Klose J."/>
            <person name="Klosterman S.J."/>
            <person name="Deelstra H.J."/>
            <person name="Ortiz-Castellanos L."/>
            <person name="Li W."/>
            <person name="Sanchez-Alonso P."/>
            <person name="Schreier P.H."/>
            <person name="Hauser-Hahn I."/>
            <person name="Vaupel M."/>
            <person name="Koopmann E."/>
            <person name="Friedrich G."/>
            <person name="Voss H."/>
            <person name="Schluter T."/>
            <person name="Margolis J."/>
            <person name="Platt D."/>
            <person name="Swimmer C."/>
            <person name="Gnirke A."/>
            <person name="Chen F."/>
            <person name="Vysotskaia V."/>
            <person name="Mannhaupt G."/>
            <person name="Guldener U."/>
            <person name="Munsterkotter M."/>
            <person name="Haase D."/>
            <person name="Oesterheld M."/>
            <person name="Mewes H.W."/>
            <person name="Mauceli E.W."/>
            <person name="DeCaprio D."/>
            <person name="Wade C.M."/>
            <person name="Butler J."/>
            <person name="Young S."/>
            <person name="Jaffe D.B."/>
            <person name="Calvo S."/>
            <person name="Nusbaum C."/>
            <person name="Galagan J."/>
            <person name="Birren B.W."/>
        </authorList>
    </citation>
    <scope>NUCLEOTIDE SEQUENCE [LARGE SCALE GENOMIC DNA]</scope>
    <source>
        <strain evidence="9">DSM 14603 / FGSC 9021 / UM521</strain>
    </source>
</reference>
<evidence type="ECO:0000256" key="5">
    <source>
        <dbReference type="PROSITE-ProRule" id="PRU00449"/>
    </source>
</evidence>
<evidence type="ECO:0000256" key="6">
    <source>
        <dbReference type="SAM" id="MobiDB-lite"/>
    </source>
</evidence>
<feature type="region of interest" description="Disordered" evidence="6">
    <location>
        <begin position="152"/>
        <end position="179"/>
    </location>
</feature>
<dbReference type="InParanoid" id="A0A0D1CFD8"/>
<evidence type="ECO:0000259" key="7">
    <source>
        <dbReference type="PROSITE" id="PS51039"/>
    </source>
</evidence>
<feature type="domain" description="AN1-type" evidence="7">
    <location>
        <begin position="117"/>
        <end position="165"/>
    </location>
</feature>
<protein>
    <recommendedName>
        <fullName evidence="7">AN1-type domain-containing protein</fullName>
    </recommendedName>
</protein>
<keyword evidence="3 5" id="KW-0863">Zinc-finger</keyword>
<dbReference type="STRING" id="237631.A0A0D1CFD8"/>
<keyword evidence="4" id="KW-0862">Zinc</keyword>
<dbReference type="InterPro" id="IPR013087">
    <property type="entry name" value="Znf_C2H2_type"/>
</dbReference>
<dbReference type="InterPro" id="IPR035896">
    <property type="entry name" value="AN1-like_Znf"/>
</dbReference>
<evidence type="ECO:0000313" key="8">
    <source>
        <dbReference type="EMBL" id="KIS71717.1"/>
    </source>
</evidence>